<evidence type="ECO:0000256" key="5">
    <source>
        <dbReference type="ARBA" id="ARBA00022984"/>
    </source>
</evidence>
<evidence type="ECO:0000313" key="11">
    <source>
        <dbReference type="Proteomes" id="UP001139414"/>
    </source>
</evidence>
<evidence type="ECO:0000259" key="9">
    <source>
        <dbReference type="PROSITE" id="PS52029"/>
    </source>
</evidence>
<feature type="domain" description="L,D-TPase catalytic" evidence="9">
    <location>
        <begin position="132"/>
        <end position="253"/>
    </location>
</feature>
<proteinExistence type="inferred from homology"/>
<comment type="pathway">
    <text evidence="1 7">Cell wall biogenesis; peptidoglycan biosynthesis.</text>
</comment>
<feature type="chain" id="PRO_5040979340" evidence="8">
    <location>
        <begin position="28"/>
        <end position="313"/>
    </location>
</feature>
<comment type="caution">
    <text evidence="10">The sequence shown here is derived from an EMBL/GenBank/DDBJ whole genome shotgun (WGS) entry which is preliminary data.</text>
</comment>
<dbReference type="RefSeq" id="WP_229339094.1">
    <property type="nucleotide sequence ID" value="NZ_JAJBZG010000002.1"/>
</dbReference>
<feature type="active site" description="Proton donor/acceptor" evidence="7">
    <location>
        <position position="205"/>
    </location>
</feature>
<reference evidence="10" key="1">
    <citation type="submission" date="2021-10" db="EMBL/GenBank/DDBJ databases">
        <title>Gramella sp. ASW11-100T, isolated from marine sediment.</title>
        <authorList>
            <person name="Xia C."/>
        </authorList>
    </citation>
    <scope>NUCLEOTIDE SEQUENCE</scope>
    <source>
        <strain evidence="10">ASW11-100</strain>
    </source>
</reference>
<dbReference type="InterPro" id="IPR038063">
    <property type="entry name" value="Transpep_catalytic_dom"/>
</dbReference>
<dbReference type="SUPFAM" id="SSF141523">
    <property type="entry name" value="L,D-transpeptidase catalytic domain-like"/>
    <property type="match status" value="1"/>
</dbReference>
<feature type="signal peptide" evidence="8">
    <location>
        <begin position="1"/>
        <end position="27"/>
    </location>
</feature>
<dbReference type="GO" id="GO:0071555">
    <property type="term" value="P:cell wall organization"/>
    <property type="evidence" value="ECO:0007669"/>
    <property type="project" value="UniProtKB-UniRule"/>
</dbReference>
<name>A0A9X1LI25_9FLAO</name>
<dbReference type="Proteomes" id="UP001139414">
    <property type="component" value="Unassembled WGS sequence"/>
</dbReference>
<organism evidence="10 11">
    <name type="scientific">Christiangramia sediminis</name>
    <dbReference type="NCBI Taxonomy" id="2881336"/>
    <lineage>
        <taxon>Bacteria</taxon>
        <taxon>Pseudomonadati</taxon>
        <taxon>Bacteroidota</taxon>
        <taxon>Flavobacteriia</taxon>
        <taxon>Flavobacteriales</taxon>
        <taxon>Flavobacteriaceae</taxon>
        <taxon>Christiangramia</taxon>
    </lineage>
</organism>
<keyword evidence="4 7" id="KW-0133">Cell shape</keyword>
<evidence type="ECO:0000256" key="6">
    <source>
        <dbReference type="ARBA" id="ARBA00023316"/>
    </source>
</evidence>
<dbReference type="GO" id="GO:0008360">
    <property type="term" value="P:regulation of cell shape"/>
    <property type="evidence" value="ECO:0007669"/>
    <property type="project" value="UniProtKB-UniRule"/>
</dbReference>
<keyword evidence="5 7" id="KW-0573">Peptidoglycan synthesis</keyword>
<comment type="similarity">
    <text evidence="2">Belongs to the YkuD family.</text>
</comment>
<dbReference type="GO" id="GO:0071972">
    <property type="term" value="F:peptidoglycan L,D-transpeptidase activity"/>
    <property type="evidence" value="ECO:0007669"/>
    <property type="project" value="TreeGrafter"/>
</dbReference>
<dbReference type="CDD" id="cd16913">
    <property type="entry name" value="YkuD_like"/>
    <property type="match status" value="1"/>
</dbReference>
<dbReference type="PROSITE" id="PS51257">
    <property type="entry name" value="PROKAR_LIPOPROTEIN"/>
    <property type="match status" value="1"/>
</dbReference>
<sequence>MRRLCALKKISLLIVGSALFYACNSNTQVIEPSSVTQSETLSMKNPVIKKEAKIYRKDLSYTVDSLKTREQIDSLINNYSEDQLKTILALNRIEKNRLRPERPIVIPDCPSDEFNAYSPFPENINFLQCIPKTVLISQRVQAFGLYENGELVKWGPVSTGKSSTKTPNGLNYGNYKAKRKVSTVDESWILPYYFNFMNFEGVGVHQYALPGYPASHGCVRLYMDDAKYIFNWANMWDVEGSKIARNGTPFMVFGEYDYQSDKPWINLSQNMKANDLTQEEINTLEGYIQKYQSDPKNFHNIASKNAEAELAKA</sequence>
<dbReference type="EMBL" id="JAJBZG010000002">
    <property type="protein sequence ID" value="MCB7480766.1"/>
    <property type="molecule type" value="Genomic_DNA"/>
</dbReference>
<keyword evidence="8" id="KW-0732">Signal</keyword>
<dbReference type="PANTHER" id="PTHR30582:SF2">
    <property type="entry name" value="L,D-TRANSPEPTIDASE YCIB-RELATED"/>
    <property type="match status" value="1"/>
</dbReference>
<dbReference type="GO" id="GO:0005576">
    <property type="term" value="C:extracellular region"/>
    <property type="evidence" value="ECO:0007669"/>
    <property type="project" value="TreeGrafter"/>
</dbReference>
<keyword evidence="6 7" id="KW-0961">Cell wall biogenesis/degradation</keyword>
<accession>A0A9X1LI25</accession>
<keyword evidence="3" id="KW-0808">Transferase</keyword>
<evidence type="ECO:0000256" key="2">
    <source>
        <dbReference type="ARBA" id="ARBA00005992"/>
    </source>
</evidence>
<evidence type="ECO:0000256" key="1">
    <source>
        <dbReference type="ARBA" id="ARBA00004752"/>
    </source>
</evidence>
<dbReference type="AlphaFoldDB" id="A0A9X1LI25"/>
<dbReference type="GO" id="GO:0018104">
    <property type="term" value="P:peptidoglycan-protein cross-linking"/>
    <property type="evidence" value="ECO:0007669"/>
    <property type="project" value="TreeGrafter"/>
</dbReference>
<dbReference type="GO" id="GO:0016740">
    <property type="term" value="F:transferase activity"/>
    <property type="evidence" value="ECO:0007669"/>
    <property type="project" value="UniProtKB-KW"/>
</dbReference>
<dbReference type="PROSITE" id="PS52029">
    <property type="entry name" value="LD_TPASE"/>
    <property type="match status" value="1"/>
</dbReference>
<evidence type="ECO:0000256" key="3">
    <source>
        <dbReference type="ARBA" id="ARBA00022679"/>
    </source>
</evidence>
<dbReference type="InterPro" id="IPR005490">
    <property type="entry name" value="LD_TPept_cat_dom"/>
</dbReference>
<evidence type="ECO:0000256" key="8">
    <source>
        <dbReference type="SAM" id="SignalP"/>
    </source>
</evidence>
<keyword evidence="11" id="KW-1185">Reference proteome</keyword>
<dbReference type="Pfam" id="PF03734">
    <property type="entry name" value="YkuD"/>
    <property type="match status" value="1"/>
</dbReference>
<gene>
    <name evidence="10" type="ORF">LGQ90_05745</name>
</gene>
<evidence type="ECO:0000313" key="10">
    <source>
        <dbReference type="EMBL" id="MCB7480766.1"/>
    </source>
</evidence>
<feature type="active site" description="Nucleophile" evidence="7">
    <location>
        <position position="218"/>
    </location>
</feature>
<dbReference type="Gene3D" id="2.40.440.10">
    <property type="entry name" value="L,D-transpeptidase catalytic domain-like"/>
    <property type="match status" value="1"/>
</dbReference>
<protein>
    <submittedName>
        <fullName evidence="10">L,D-transpeptidase</fullName>
    </submittedName>
</protein>
<dbReference type="InterPro" id="IPR050979">
    <property type="entry name" value="LD-transpeptidase"/>
</dbReference>
<evidence type="ECO:0000256" key="7">
    <source>
        <dbReference type="PROSITE-ProRule" id="PRU01373"/>
    </source>
</evidence>
<evidence type="ECO:0000256" key="4">
    <source>
        <dbReference type="ARBA" id="ARBA00022960"/>
    </source>
</evidence>
<dbReference type="PANTHER" id="PTHR30582">
    <property type="entry name" value="L,D-TRANSPEPTIDASE"/>
    <property type="match status" value="1"/>
</dbReference>